<feature type="domain" description="Erythronate-4-phosphate dehydrogenase dimerisation" evidence="8">
    <location>
        <begin position="293"/>
        <end position="379"/>
    </location>
</feature>
<dbReference type="OrthoDB" id="9770208at2"/>
<comment type="caution">
    <text evidence="5">Lacks conserved residue(s) required for the propagation of feature annotation.</text>
</comment>
<dbReference type="GO" id="GO:0005829">
    <property type="term" value="C:cytosol"/>
    <property type="evidence" value="ECO:0007669"/>
    <property type="project" value="TreeGrafter"/>
</dbReference>
<dbReference type="GO" id="GO:0051287">
    <property type="term" value="F:NAD binding"/>
    <property type="evidence" value="ECO:0007669"/>
    <property type="project" value="InterPro"/>
</dbReference>
<protein>
    <recommendedName>
        <fullName evidence="5">Erythronate-4-phosphate dehydrogenase</fullName>
        <ecNumber evidence="5">1.1.1.290</ecNumber>
    </recommendedName>
</protein>
<dbReference type="CDD" id="cd12158">
    <property type="entry name" value="ErythrP_dh"/>
    <property type="match status" value="1"/>
</dbReference>
<keyword evidence="2 5" id="KW-0560">Oxidoreductase</keyword>
<evidence type="ECO:0000259" key="6">
    <source>
        <dbReference type="Pfam" id="PF00389"/>
    </source>
</evidence>
<dbReference type="InterPro" id="IPR038251">
    <property type="entry name" value="PdxB_dimer_sf"/>
</dbReference>
<name>A0A1H6RZ89_9GAMM</name>
<comment type="catalytic activity">
    <reaction evidence="5">
        <text>4-phospho-D-erythronate + NAD(+) = (R)-3-hydroxy-2-oxo-4-phosphooxybutanoate + NADH + H(+)</text>
        <dbReference type="Rhea" id="RHEA:18829"/>
        <dbReference type="ChEBI" id="CHEBI:15378"/>
        <dbReference type="ChEBI" id="CHEBI:57540"/>
        <dbReference type="ChEBI" id="CHEBI:57945"/>
        <dbReference type="ChEBI" id="CHEBI:58538"/>
        <dbReference type="ChEBI" id="CHEBI:58766"/>
        <dbReference type="EC" id="1.1.1.290"/>
    </reaction>
</comment>
<dbReference type="GO" id="GO:0008615">
    <property type="term" value="P:pyridoxine biosynthetic process"/>
    <property type="evidence" value="ECO:0007669"/>
    <property type="project" value="UniProtKB-UniRule"/>
</dbReference>
<dbReference type="PROSITE" id="PS00671">
    <property type="entry name" value="D_2_HYDROXYACID_DH_3"/>
    <property type="match status" value="1"/>
</dbReference>
<dbReference type="InterPro" id="IPR050223">
    <property type="entry name" value="D-isomer_2-hydroxyacid_DH"/>
</dbReference>
<keyword evidence="1 5" id="KW-0963">Cytoplasm</keyword>
<dbReference type="SUPFAM" id="SSF52283">
    <property type="entry name" value="Formate/glycerate dehydrogenase catalytic domain-like"/>
    <property type="match status" value="1"/>
</dbReference>
<accession>A0A1H6RZ89</accession>
<dbReference type="GO" id="GO:0016618">
    <property type="term" value="F:hydroxypyruvate reductase [NAD(P)H] activity"/>
    <property type="evidence" value="ECO:0007669"/>
    <property type="project" value="TreeGrafter"/>
</dbReference>
<sequence length="385" mass="43087">MRIIADENIPLVQEFFADIGKIKVYLGRDIKAKYLKEADVLLVRSVTQVDADLLQHSGVRFVGTSTIGTDHIDLKWLKNQKIAFANAPGSNAESVVEYVLSALVYLEEREGFELQDKTVGIIGAGNVGGRLYERLHQVGVNILINDPPLQSKNEQAFPESCWADLDTLLEQADIISLHTPLISSGVHPTHHLLDKKRIQNLAAGKIIINSGRGAVIDTQALKKRLQTQEDLLTVLDVWEQEPHFDAELVKLVTLATPHIAGYSLDGKLRGTEMVCQSLCQHFGLPMRKQLGQLIPEPPLRKINFSAQMLPEQGVRTLIRACYDVRSDDLALRLALRTLTPAQAYDQLRRDYPVRREFANVRVELKSKQKALAQKLISLGFKVKLN</sequence>
<feature type="binding site" evidence="5">
    <location>
        <position position="261"/>
    </location>
    <ligand>
        <name>NAD(+)</name>
        <dbReference type="ChEBI" id="CHEBI:57540"/>
    </ligand>
</feature>
<dbReference type="STRING" id="64971.SAMN05421831_105131"/>
<dbReference type="PANTHER" id="PTHR10996">
    <property type="entry name" value="2-HYDROXYACID DEHYDROGENASE-RELATED"/>
    <property type="match status" value="1"/>
</dbReference>
<dbReference type="GO" id="GO:0046983">
    <property type="term" value="F:protein dimerization activity"/>
    <property type="evidence" value="ECO:0007669"/>
    <property type="project" value="InterPro"/>
</dbReference>
<feature type="active site" description="Proton donor" evidence="5">
    <location>
        <position position="258"/>
    </location>
</feature>
<feature type="binding site" evidence="5">
    <location>
        <position position="66"/>
    </location>
    <ligand>
        <name>substrate</name>
    </ligand>
</feature>
<evidence type="ECO:0000259" key="8">
    <source>
        <dbReference type="Pfam" id="PF11890"/>
    </source>
</evidence>
<dbReference type="AlphaFoldDB" id="A0A1H6RZ89"/>
<feature type="active site" evidence="5">
    <location>
        <position position="212"/>
    </location>
</feature>
<dbReference type="InterPro" id="IPR024531">
    <property type="entry name" value="Erythronate-4-P_DHase_dimer"/>
</dbReference>
<dbReference type="Pfam" id="PF02826">
    <property type="entry name" value="2-Hacid_dh_C"/>
    <property type="match status" value="1"/>
</dbReference>
<dbReference type="RefSeq" id="WP_093309243.1">
    <property type="nucleotide sequence ID" value="NZ_FNYH01000005.1"/>
</dbReference>
<dbReference type="Proteomes" id="UP000242999">
    <property type="component" value="Unassembled WGS sequence"/>
</dbReference>
<evidence type="ECO:0000256" key="4">
    <source>
        <dbReference type="ARBA" id="ARBA00023096"/>
    </source>
</evidence>
<comment type="pathway">
    <text evidence="5">Cofactor biosynthesis; pyridoxine 5'-phosphate biosynthesis; pyridoxine 5'-phosphate from D-erythrose 4-phosphate: step 2/5.</text>
</comment>
<dbReference type="EC" id="1.1.1.290" evidence="5"/>
<dbReference type="GO" id="GO:0033711">
    <property type="term" value="F:4-phosphoerythronate dehydrogenase activity"/>
    <property type="evidence" value="ECO:0007669"/>
    <property type="project" value="UniProtKB-EC"/>
</dbReference>
<keyword evidence="10" id="KW-1185">Reference proteome</keyword>
<dbReference type="InterPro" id="IPR036291">
    <property type="entry name" value="NAD(P)-bd_dom_sf"/>
</dbReference>
<feature type="binding site" evidence="5">
    <location>
        <position position="146"/>
    </location>
    <ligand>
        <name>NAD(+)</name>
        <dbReference type="ChEBI" id="CHEBI:57540"/>
    </ligand>
</feature>
<gene>
    <name evidence="5" type="primary">pdxB</name>
    <name evidence="9" type="ORF">SAMN05421831_105131</name>
</gene>
<feature type="binding site" evidence="5">
    <location>
        <position position="45"/>
    </location>
    <ligand>
        <name>substrate</name>
    </ligand>
</feature>
<keyword evidence="3 5" id="KW-0520">NAD</keyword>
<proteinExistence type="inferred from homology"/>
<dbReference type="InterPro" id="IPR020921">
    <property type="entry name" value="Erythronate-4-P_DHase"/>
</dbReference>
<feature type="domain" description="D-isomer specific 2-hydroxyacid dehydrogenase catalytic" evidence="6">
    <location>
        <begin position="12"/>
        <end position="281"/>
    </location>
</feature>
<keyword evidence="4 5" id="KW-0664">Pyridoxine biosynthesis</keyword>
<dbReference type="Pfam" id="PF00389">
    <property type="entry name" value="2-Hacid_dh"/>
    <property type="match status" value="1"/>
</dbReference>
<organism evidence="9 10">
    <name type="scientific">Allopseudospirillum japonicum</name>
    <dbReference type="NCBI Taxonomy" id="64971"/>
    <lineage>
        <taxon>Bacteria</taxon>
        <taxon>Pseudomonadati</taxon>
        <taxon>Pseudomonadota</taxon>
        <taxon>Gammaproteobacteria</taxon>
        <taxon>Oceanospirillales</taxon>
        <taxon>Oceanospirillaceae</taxon>
        <taxon>Allopseudospirillum</taxon>
    </lineage>
</organism>
<dbReference type="UniPathway" id="UPA00244">
    <property type="reaction ID" value="UER00310"/>
</dbReference>
<dbReference type="HAMAP" id="MF_01825">
    <property type="entry name" value="PdxB"/>
    <property type="match status" value="1"/>
</dbReference>
<dbReference type="Gene3D" id="3.30.1370.170">
    <property type="match status" value="1"/>
</dbReference>
<evidence type="ECO:0000313" key="9">
    <source>
        <dbReference type="EMBL" id="SEI61288.1"/>
    </source>
</evidence>
<feature type="binding site" evidence="5">
    <location>
        <position position="179"/>
    </location>
    <ligand>
        <name>NAD(+)</name>
        <dbReference type="ChEBI" id="CHEBI:57540"/>
    </ligand>
</feature>
<comment type="subcellular location">
    <subcellularLocation>
        <location evidence="5">Cytoplasm</location>
    </subcellularLocation>
</comment>
<dbReference type="Pfam" id="PF11890">
    <property type="entry name" value="DUF3410"/>
    <property type="match status" value="1"/>
</dbReference>
<dbReference type="PANTHER" id="PTHR10996:SF178">
    <property type="entry name" value="2-HYDROXYACID DEHYDROGENASE YGL185C-RELATED"/>
    <property type="match status" value="1"/>
</dbReference>
<feature type="active site" evidence="5">
    <location>
        <position position="241"/>
    </location>
</feature>
<evidence type="ECO:0000313" key="10">
    <source>
        <dbReference type="Proteomes" id="UP000242999"/>
    </source>
</evidence>
<dbReference type="GO" id="GO:0030267">
    <property type="term" value="F:glyoxylate reductase (NADPH) activity"/>
    <property type="evidence" value="ECO:0007669"/>
    <property type="project" value="TreeGrafter"/>
</dbReference>
<dbReference type="InterPro" id="IPR006139">
    <property type="entry name" value="D-isomer_2_OHA_DH_cat_dom"/>
</dbReference>
<dbReference type="InterPro" id="IPR006140">
    <property type="entry name" value="D-isomer_DH_NAD-bd"/>
</dbReference>
<evidence type="ECO:0000256" key="1">
    <source>
        <dbReference type="ARBA" id="ARBA00022490"/>
    </source>
</evidence>
<feature type="binding site" evidence="5">
    <location>
        <position position="262"/>
    </location>
    <ligand>
        <name>substrate</name>
    </ligand>
</feature>
<dbReference type="SUPFAM" id="SSF51735">
    <property type="entry name" value="NAD(P)-binding Rossmann-fold domains"/>
    <property type="match status" value="1"/>
</dbReference>
<reference evidence="10" key="1">
    <citation type="submission" date="2016-10" db="EMBL/GenBank/DDBJ databases">
        <authorList>
            <person name="Varghese N."/>
            <person name="Submissions S."/>
        </authorList>
    </citation>
    <scope>NUCLEOTIDE SEQUENCE [LARGE SCALE GENOMIC DNA]</scope>
    <source>
        <strain evidence="10">DSM 7165</strain>
    </source>
</reference>
<evidence type="ECO:0000256" key="5">
    <source>
        <dbReference type="HAMAP-Rule" id="MF_01825"/>
    </source>
</evidence>
<dbReference type="NCBIfam" id="NF001309">
    <property type="entry name" value="PRK00257.1"/>
    <property type="match status" value="1"/>
</dbReference>
<feature type="binding site" evidence="5">
    <location>
        <position position="236"/>
    </location>
    <ligand>
        <name>NAD(+)</name>
        <dbReference type="ChEBI" id="CHEBI:57540"/>
    </ligand>
</feature>
<dbReference type="InterPro" id="IPR029753">
    <property type="entry name" value="D-isomer_DH_CS"/>
</dbReference>
<dbReference type="EMBL" id="FNYH01000005">
    <property type="protein sequence ID" value="SEI61288.1"/>
    <property type="molecule type" value="Genomic_DNA"/>
</dbReference>
<evidence type="ECO:0000256" key="2">
    <source>
        <dbReference type="ARBA" id="ARBA00023002"/>
    </source>
</evidence>
<comment type="subunit">
    <text evidence="5">Homodimer.</text>
</comment>
<comment type="function">
    <text evidence="5">Catalyzes the oxidation of erythronate-4-phosphate to 3-hydroxy-2-oxo-4-phosphonooxybutanoate.</text>
</comment>
<evidence type="ECO:0000256" key="3">
    <source>
        <dbReference type="ARBA" id="ARBA00023027"/>
    </source>
</evidence>
<dbReference type="Gene3D" id="3.40.50.720">
    <property type="entry name" value="NAD(P)-binding Rossmann-like Domain"/>
    <property type="match status" value="2"/>
</dbReference>
<evidence type="ECO:0000259" key="7">
    <source>
        <dbReference type="Pfam" id="PF02826"/>
    </source>
</evidence>
<feature type="domain" description="D-isomer specific 2-hydroxyacid dehydrogenase NAD-binding" evidence="7">
    <location>
        <begin position="108"/>
        <end position="260"/>
    </location>
</feature>
<comment type="similarity">
    <text evidence="5">Belongs to the D-isomer specific 2-hydroxyacid dehydrogenase family. PdxB subfamily.</text>
</comment>